<keyword evidence="2" id="KW-0521">NADP</keyword>
<keyword evidence="3" id="KW-0560">Oxidoreductase</keyword>
<evidence type="ECO:0000313" key="5">
    <source>
        <dbReference type="Proteomes" id="UP001610563"/>
    </source>
</evidence>
<dbReference type="Gene3D" id="3.40.50.720">
    <property type="entry name" value="NAD(P)-binding Rossmann-like Domain"/>
    <property type="match status" value="1"/>
</dbReference>
<dbReference type="PRINTS" id="PR00081">
    <property type="entry name" value="GDHRDH"/>
</dbReference>
<name>A0ABR4G139_9EURO</name>
<dbReference type="PANTHER" id="PTHR24320">
    <property type="entry name" value="RETINOL DEHYDROGENASE"/>
    <property type="match status" value="1"/>
</dbReference>
<dbReference type="Proteomes" id="UP001610563">
    <property type="component" value="Unassembled WGS sequence"/>
</dbReference>
<organism evidence="4 5">
    <name type="scientific">Aspergillus keveii</name>
    <dbReference type="NCBI Taxonomy" id="714993"/>
    <lineage>
        <taxon>Eukaryota</taxon>
        <taxon>Fungi</taxon>
        <taxon>Dikarya</taxon>
        <taxon>Ascomycota</taxon>
        <taxon>Pezizomycotina</taxon>
        <taxon>Eurotiomycetes</taxon>
        <taxon>Eurotiomycetidae</taxon>
        <taxon>Eurotiales</taxon>
        <taxon>Aspergillaceae</taxon>
        <taxon>Aspergillus</taxon>
        <taxon>Aspergillus subgen. Nidulantes</taxon>
    </lineage>
</organism>
<dbReference type="InterPro" id="IPR002347">
    <property type="entry name" value="SDR_fam"/>
</dbReference>
<comment type="caution">
    <text evidence="4">The sequence shown here is derived from an EMBL/GenBank/DDBJ whole genome shotgun (WGS) entry which is preliminary data.</text>
</comment>
<reference evidence="4 5" key="1">
    <citation type="submission" date="2024-07" db="EMBL/GenBank/DDBJ databases">
        <title>Section-level genome sequencing and comparative genomics of Aspergillus sections Usti and Cavernicolus.</title>
        <authorList>
            <consortium name="Lawrence Berkeley National Laboratory"/>
            <person name="Nybo J.L."/>
            <person name="Vesth T.C."/>
            <person name="Theobald S."/>
            <person name="Frisvad J.C."/>
            <person name="Larsen T.O."/>
            <person name="Kjaerboelling I."/>
            <person name="Rothschild-Mancinelli K."/>
            <person name="Lyhne E.K."/>
            <person name="Kogle M.E."/>
            <person name="Barry K."/>
            <person name="Clum A."/>
            <person name="Na H."/>
            <person name="Ledsgaard L."/>
            <person name="Lin J."/>
            <person name="Lipzen A."/>
            <person name="Kuo A."/>
            <person name="Riley R."/>
            <person name="Mondo S."/>
            <person name="Labutti K."/>
            <person name="Haridas S."/>
            <person name="Pangalinan J."/>
            <person name="Salamov A.A."/>
            <person name="Simmons B.A."/>
            <person name="Magnuson J.K."/>
            <person name="Chen J."/>
            <person name="Drula E."/>
            <person name="Henrissat B."/>
            <person name="Wiebenga A."/>
            <person name="Lubbers R.J."/>
            <person name="Gomes A.C."/>
            <person name="Makela M.R."/>
            <person name="Stajich J."/>
            <person name="Grigoriev I.V."/>
            <person name="Mortensen U.H."/>
            <person name="De Vries R.P."/>
            <person name="Baker S.E."/>
            <person name="Andersen M.R."/>
        </authorList>
    </citation>
    <scope>NUCLEOTIDE SEQUENCE [LARGE SCALE GENOMIC DNA]</scope>
    <source>
        <strain evidence="4 5">CBS 209.92</strain>
    </source>
</reference>
<dbReference type="EMBL" id="JBFTWV010000067">
    <property type="protein sequence ID" value="KAL2789233.1"/>
    <property type="molecule type" value="Genomic_DNA"/>
</dbReference>
<comment type="similarity">
    <text evidence="1">Belongs to the short-chain dehydrogenases/reductases (SDR) family.</text>
</comment>
<evidence type="ECO:0000256" key="2">
    <source>
        <dbReference type="ARBA" id="ARBA00022857"/>
    </source>
</evidence>
<protein>
    <recommendedName>
        <fullName evidence="6">Short-chain dehydrogenase</fullName>
    </recommendedName>
</protein>
<evidence type="ECO:0000313" key="4">
    <source>
        <dbReference type="EMBL" id="KAL2789233.1"/>
    </source>
</evidence>
<evidence type="ECO:0000256" key="3">
    <source>
        <dbReference type="ARBA" id="ARBA00023002"/>
    </source>
</evidence>
<keyword evidence="5" id="KW-1185">Reference proteome</keyword>
<gene>
    <name evidence="4" type="ORF">BJX66DRAFT_352248</name>
</gene>
<evidence type="ECO:0008006" key="6">
    <source>
        <dbReference type="Google" id="ProtNLM"/>
    </source>
</evidence>
<dbReference type="SUPFAM" id="SSF51735">
    <property type="entry name" value="NAD(P)-binding Rossmann-fold domains"/>
    <property type="match status" value="1"/>
</dbReference>
<evidence type="ECO:0000256" key="1">
    <source>
        <dbReference type="ARBA" id="ARBA00006484"/>
    </source>
</evidence>
<proteinExistence type="inferred from homology"/>
<dbReference type="Pfam" id="PF00106">
    <property type="entry name" value="adh_short"/>
    <property type="match status" value="2"/>
</dbReference>
<sequence>MATTTEFNSVTLASDVAAAFPESIKGKTILITGVSPSSLGLATAAALATQAPKRLILTGRSADKVQAAVDELKSTYPDVNYEVLLVDLSSQESVRSAAATLNRNAEIPSIDILINNAGVMDIPERTLSKDGIEVSFATNHIGHFLFTNLIVEKLVAASKSSQGPVRIINLTSFGHQFSPIRFSNIDFTKIAAELPEEERPELQKAQFFYGRDWSNDAYAGMFSYGQSKTANILFSVSLNHKLRSYGITSYAVHPGAVDTNIGRHSNPAEVEHALARAKELGFAGGSKTREQGANSSVWAAVNPHLAPVDFVESLVKGVYVTDCAVSDEGCADFARNAMYAERLWNLTEELVGEKFL</sequence>
<dbReference type="InterPro" id="IPR036291">
    <property type="entry name" value="NAD(P)-bd_dom_sf"/>
</dbReference>
<dbReference type="PANTHER" id="PTHR24320:SF283">
    <property type="entry name" value="RETINOL DEHYDROGENASE 11"/>
    <property type="match status" value="1"/>
</dbReference>
<accession>A0ABR4G139</accession>